<dbReference type="AlphaFoldDB" id="A0A448WC59"/>
<name>A0A448WC59_9PLAT</name>
<proteinExistence type="predicted"/>
<comment type="caution">
    <text evidence="1">The sequence shown here is derived from an EMBL/GenBank/DDBJ whole genome shotgun (WGS) entry which is preliminary data.</text>
</comment>
<evidence type="ECO:0000313" key="1">
    <source>
        <dbReference type="EMBL" id="VEL08200.1"/>
    </source>
</evidence>
<accession>A0A448WC59</accession>
<gene>
    <name evidence="1" type="ORF">PXEA_LOCUS1640</name>
</gene>
<sequence>MVVAKCRLSFSQPLFIWPIYLFTQFCALVSSNVAPEGVATSGFSEAQSSPPLVPGAVCRATDLHSVHLSPIQLVNWSLLDIYITVFTVRNLADYEALVLVHKYAIFEDLEHIMSMFIPMPMPGKLPLPRF</sequence>
<evidence type="ECO:0000313" key="2">
    <source>
        <dbReference type="Proteomes" id="UP000784294"/>
    </source>
</evidence>
<protein>
    <submittedName>
        <fullName evidence="1">Uncharacterized protein</fullName>
    </submittedName>
</protein>
<dbReference type="EMBL" id="CAAALY010003378">
    <property type="protein sequence ID" value="VEL08200.1"/>
    <property type="molecule type" value="Genomic_DNA"/>
</dbReference>
<keyword evidence="2" id="KW-1185">Reference proteome</keyword>
<organism evidence="1 2">
    <name type="scientific">Protopolystoma xenopodis</name>
    <dbReference type="NCBI Taxonomy" id="117903"/>
    <lineage>
        <taxon>Eukaryota</taxon>
        <taxon>Metazoa</taxon>
        <taxon>Spiralia</taxon>
        <taxon>Lophotrochozoa</taxon>
        <taxon>Platyhelminthes</taxon>
        <taxon>Monogenea</taxon>
        <taxon>Polyopisthocotylea</taxon>
        <taxon>Polystomatidea</taxon>
        <taxon>Polystomatidae</taxon>
        <taxon>Protopolystoma</taxon>
    </lineage>
</organism>
<reference evidence="1" key="1">
    <citation type="submission" date="2018-11" db="EMBL/GenBank/DDBJ databases">
        <authorList>
            <consortium name="Pathogen Informatics"/>
        </authorList>
    </citation>
    <scope>NUCLEOTIDE SEQUENCE</scope>
</reference>
<dbReference type="Proteomes" id="UP000784294">
    <property type="component" value="Unassembled WGS sequence"/>
</dbReference>